<accession>A0A9P6FWA1</accession>
<feature type="region of interest" description="Disordered" evidence="2">
    <location>
        <begin position="19"/>
        <end position="38"/>
    </location>
</feature>
<proteinExistence type="predicted"/>
<protein>
    <recommendedName>
        <fullName evidence="3">CCHC-type domain-containing protein</fullName>
    </recommendedName>
</protein>
<feature type="compositionally biased region" description="Polar residues" evidence="2">
    <location>
        <begin position="761"/>
        <end position="782"/>
    </location>
</feature>
<dbReference type="SMART" id="SM00343">
    <property type="entry name" value="ZnF_C2HC"/>
    <property type="match status" value="2"/>
</dbReference>
<feature type="region of interest" description="Disordered" evidence="2">
    <location>
        <begin position="689"/>
        <end position="735"/>
    </location>
</feature>
<keyword evidence="1" id="KW-0863">Zinc-finger</keyword>
<feature type="region of interest" description="Disordered" evidence="2">
    <location>
        <begin position="1538"/>
        <end position="1605"/>
    </location>
</feature>
<feature type="compositionally biased region" description="Polar residues" evidence="2">
    <location>
        <begin position="1306"/>
        <end position="1320"/>
    </location>
</feature>
<feature type="region of interest" description="Disordered" evidence="2">
    <location>
        <begin position="759"/>
        <end position="1421"/>
    </location>
</feature>
<evidence type="ECO:0000313" key="4">
    <source>
        <dbReference type="EMBL" id="KAF9583023.1"/>
    </source>
</evidence>
<dbReference type="Proteomes" id="UP000780801">
    <property type="component" value="Unassembled WGS sequence"/>
</dbReference>
<feature type="compositionally biased region" description="Basic and acidic residues" evidence="2">
    <location>
        <begin position="1027"/>
        <end position="1055"/>
    </location>
</feature>
<feature type="region of interest" description="Disordered" evidence="2">
    <location>
        <begin position="1646"/>
        <end position="1671"/>
    </location>
</feature>
<feature type="compositionally biased region" description="Low complexity" evidence="2">
    <location>
        <begin position="1538"/>
        <end position="1561"/>
    </location>
</feature>
<evidence type="ECO:0000313" key="5">
    <source>
        <dbReference type="Proteomes" id="UP000780801"/>
    </source>
</evidence>
<feature type="compositionally biased region" description="Basic and acidic residues" evidence="2">
    <location>
        <begin position="1412"/>
        <end position="1421"/>
    </location>
</feature>
<gene>
    <name evidence="4" type="ORF">BGW38_010403</name>
</gene>
<feature type="compositionally biased region" description="Polar residues" evidence="2">
    <location>
        <begin position="110"/>
        <end position="119"/>
    </location>
</feature>
<feature type="compositionally biased region" description="Low complexity" evidence="2">
    <location>
        <begin position="937"/>
        <end position="960"/>
    </location>
</feature>
<dbReference type="InterPro" id="IPR001878">
    <property type="entry name" value="Znf_CCHC"/>
</dbReference>
<feature type="region of interest" description="Disordered" evidence="2">
    <location>
        <begin position="147"/>
        <end position="166"/>
    </location>
</feature>
<feature type="compositionally biased region" description="Low complexity" evidence="2">
    <location>
        <begin position="1354"/>
        <end position="1367"/>
    </location>
</feature>
<dbReference type="GO" id="GO:0003676">
    <property type="term" value="F:nucleic acid binding"/>
    <property type="evidence" value="ECO:0007669"/>
    <property type="project" value="InterPro"/>
</dbReference>
<dbReference type="SUPFAM" id="SSF57756">
    <property type="entry name" value="Retrovirus zinc finger-like domains"/>
    <property type="match status" value="1"/>
</dbReference>
<feature type="compositionally biased region" description="Basic and acidic residues" evidence="2">
    <location>
        <begin position="1072"/>
        <end position="1088"/>
    </location>
</feature>
<feature type="region of interest" description="Disordered" evidence="2">
    <location>
        <begin position="92"/>
        <end position="126"/>
    </location>
</feature>
<dbReference type="InterPro" id="IPR036875">
    <property type="entry name" value="Znf_CCHC_sf"/>
</dbReference>
<organism evidence="4 5">
    <name type="scientific">Lunasporangiospora selenospora</name>
    <dbReference type="NCBI Taxonomy" id="979761"/>
    <lineage>
        <taxon>Eukaryota</taxon>
        <taxon>Fungi</taxon>
        <taxon>Fungi incertae sedis</taxon>
        <taxon>Mucoromycota</taxon>
        <taxon>Mortierellomycotina</taxon>
        <taxon>Mortierellomycetes</taxon>
        <taxon>Mortierellales</taxon>
        <taxon>Mortierellaceae</taxon>
        <taxon>Lunasporangiospora</taxon>
    </lineage>
</organism>
<evidence type="ECO:0000256" key="2">
    <source>
        <dbReference type="SAM" id="MobiDB-lite"/>
    </source>
</evidence>
<feature type="compositionally biased region" description="Polar residues" evidence="2">
    <location>
        <begin position="702"/>
        <end position="711"/>
    </location>
</feature>
<dbReference type="EMBL" id="JAABOA010000839">
    <property type="protein sequence ID" value="KAF9583023.1"/>
    <property type="molecule type" value="Genomic_DNA"/>
</dbReference>
<keyword evidence="5" id="KW-1185">Reference proteome</keyword>
<feature type="domain" description="CCHC-type" evidence="3">
    <location>
        <begin position="1708"/>
        <end position="1721"/>
    </location>
</feature>
<sequence length="1729" mass="187141">MSDSDLNLQSIVSMLQSKPLTSSKDVADSRPQRTTQSEATVIQHPHLVPSSLKVETALLTKELAKFRPCDQNNCFYCREWAQWVFKKTFGKEKQGPGSVINASDKKGRPSGSSNSSGHINTGEHKNKHKEYAMVVCERFYQRSTAAEGASGNGSARSSPSSSHGGAGSVAAAAIAASKTKTGTGSAAASGGSASSTKTGQEGFVSEIVDTVREWIQQPSALYTSPEVFSLVDFEALYASLPLAAIEQQQQSSSLQQQQQAQQDDVTPILAAITIDKAQMVLAHQGYPLLKRVTKAQLQNQIMSPTCNHKKGMSKTPADLELDKELFNEELKKMRTRDQEGLRKQIGPVWKHVEEALERMDGAEKVRSDILSPSRTKEFAQTYKDKLVTFQEIWNDVEAAAKKTSTRKKGLSADNAALDPVEEVDQGFRVFIDNMQFIHKQLISDVLESSERSLREFIKELAAAQAKILKMALTRIQEGKVGTARIDKILEESPEKCRNALKMVEQLIPIFDTKMAQFRVLILNKFKEVDEEVEAVAATFWQESQKTVQGRLEKVANKEFRRRIKKLEFLSVETRKWFFQSRLTLFSSLDFATVCLNTLGILMEEAEVLEAVQLGLHDDHFQSRVLKSQEGRKKLSQHFREGIKTGRRVLAVMISRMMMREGARAMGEMAAIQKGKKFLKSIGQDVNDDRLNGKGLLVPSREATPTASANVSDNEDADDATNGATTISKSKKKKEKKKKKAAEAAAAAAAAGTTIDVEAQVESGQPQGPEASQTTSGRATNLSVIDGAASTMSSKEARELKKMAKKEAKKQAKEDADAEELAKEAEAARKAETARRAKEFKEAQEAIERQEAQEMRDREAARVAQEKRAAQEALELEQARVRKAAEEAEARRKAQEAREVKEALDRERAKEAKENREAIKAEKKSAPTYASASATRTNNKASGNKAASNKAASNKVSSSSTSKKEVTPDHTLPPVAVEPKIPTWGPSAVTPTNRVESVVEEAGPQESEVADAKPSSALPPSDGWSDAPTKKEGERGVASPQRDEGWGAAPTKKDEGWEAAPTKTEEGWGAAPTKKEDEWGTESLKKEEGWGAAPTKADNGWETVPSTKEDGWGAAPSTKEEGQGTVPAKTEDGWGSAPTKAEDGWGSSPTKKEERWGAAPSVAEKDPWEVAMASAMDEWGSAPAPAKDNGNAKRTSGVDAWTSKPTEASNAWGPKPTASPDARGKKPAPTSDNRGSKPTPPSRGWGSKSATPAPASDNWGSKPASVVDSWDVKPAPAPDAWGPKSRSPSSNWDTKPAPTSDAWGPKSRSTSNNWDAKSTPVSDGWGAKSAATSNDTSAQPTTSQEPWDAHPSILATAQALPSPAAPSSVEGGWSSALPSVSNQWPSAPSQATSSIRTPESGDLASVGQYPSISREETAESKKPVVAMAGPLQEHALEGSGAEELARLPKETLVSLVNTLQVENKSLLTTLVSMQQQVSSLTERYSTLASLARQHEQQAIQAMEAQKQREMEEVQRYVWKLEERCRQLEKHVLNTHRMQMQQMQQFQQQHQQQQQQQQQHTGPPGMPPPGFGNMLGLGRQASAPSSPSMAQRSLNINGMDHVPMSPSNISSSAAMAMMYSNMMSSANGGGFDPAHSPLTANSSASILSSVPSNMSSPPSGSTGLMSATAASGPANEIAGPKKSHWRHRGEVRCGNCAQQGHSSAECREGCRYCGQAGHLSQDCHRMSSQHL</sequence>
<dbReference type="PROSITE" id="PS50158">
    <property type="entry name" value="ZF_CCHC"/>
    <property type="match status" value="1"/>
</dbReference>
<feature type="compositionally biased region" description="Polar residues" evidence="2">
    <location>
        <begin position="1329"/>
        <end position="1344"/>
    </location>
</feature>
<comment type="caution">
    <text evidence="4">The sequence shown here is derived from an EMBL/GenBank/DDBJ whole genome shotgun (WGS) entry which is preliminary data.</text>
</comment>
<feature type="compositionally biased region" description="Polar residues" evidence="2">
    <location>
        <begin position="1375"/>
        <end position="1396"/>
    </location>
</feature>
<dbReference type="GO" id="GO:0008270">
    <property type="term" value="F:zinc ion binding"/>
    <property type="evidence" value="ECO:0007669"/>
    <property type="project" value="UniProtKB-KW"/>
</dbReference>
<keyword evidence="1" id="KW-0862">Zinc</keyword>
<feature type="compositionally biased region" description="Basic and acidic residues" evidence="2">
    <location>
        <begin position="876"/>
        <end position="924"/>
    </location>
</feature>
<feature type="compositionally biased region" description="Polar residues" evidence="2">
    <location>
        <begin position="927"/>
        <end position="936"/>
    </location>
</feature>
<reference evidence="4" key="1">
    <citation type="journal article" date="2020" name="Fungal Divers.">
        <title>Resolving the Mortierellaceae phylogeny through synthesis of multi-gene phylogenetics and phylogenomics.</title>
        <authorList>
            <person name="Vandepol N."/>
            <person name="Liber J."/>
            <person name="Desiro A."/>
            <person name="Na H."/>
            <person name="Kennedy M."/>
            <person name="Barry K."/>
            <person name="Grigoriev I.V."/>
            <person name="Miller A.N."/>
            <person name="O'Donnell K."/>
            <person name="Stajich J.E."/>
            <person name="Bonito G."/>
        </authorList>
    </citation>
    <scope>NUCLEOTIDE SEQUENCE</scope>
    <source>
        <strain evidence="4">KOD1015</strain>
    </source>
</reference>
<dbReference type="Gene3D" id="4.10.60.10">
    <property type="entry name" value="Zinc finger, CCHC-type"/>
    <property type="match status" value="1"/>
</dbReference>
<evidence type="ECO:0000256" key="1">
    <source>
        <dbReference type="PROSITE-ProRule" id="PRU00047"/>
    </source>
</evidence>
<feature type="compositionally biased region" description="Low complexity" evidence="2">
    <location>
        <begin position="1569"/>
        <end position="1591"/>
    </location>
</feature>
<dbReference type="OrthoDB" id="2148641at2759"/>
<keyword evidence="1" id="KW-0479">Metal-binding</keyword>
<evidence type="ECO:0000259" key="3">
    <source>
        <dbReference type="PROSITE" id="PS50158"/>
    </source>
</evidence>
<feature type="compositionally biased region" description="Low complexity" evidence="2">
    <location>
        <begin position="1646"/>
        <end position="1659"/>
    </location>
</feature>
<name>A0A9P6FWA1_9FUNG</name>
<feature type="compositionally biased region" description="Basic and acidic residues" evidence="2">
    <location>
        <begin position="794"/>
        <end position="869"/>
    </location>
</feature>